<evidence type="ECO:0000313" key="2">
    <source>
        <dbReference type="EMBL" id="PFH49440.1"/>
    </source>
</evidence>
<reference evidence="2 3" key="1">
    <citation type="submission" date="2014-02" db="EMBL/GenBank/DDBJ databases">
        <title>Transposable element dynamics among asymbiotic and ectomycorrhizal Amanita fungi.</title>
        <authorList>
            <consortium name="DOE Joint Genome Institute"/>
            <person name="Hess J."/>
            <person name="Skrede I."/>
            <person name="Wolfe B."/>
            <person name="LaButti K."/>
            <person name="Ohm R.A."/>
            <person name="Grigoriev I.V."/>
            <person name="Pringle A."/>
        </authorList>
    </citation>
    <scope>NUCLEOTIDE SEQUENCE [LARGE SCALE GENOMIC DNA]</scope>
    <source>
        <strain evidence="2 3">SKay4041</strain>
    </source>
</reference>
<keyword evidence="3" id="KW-1185">Reference proteome</keyword>
<accession>A0A2A9NNZ3</accession>
<feature type="compositionally biased region" description="Basic and acidic residues" evidence="1">
    <location>
        <begin position="1"/>
        <end position="14"/>
    </location>
</feature>
<dbReference type="EMBL" id="KZ302029">
    <property type="protein sequence ID" value="PFH49440.1"/>
    <property type="molecule type" value="Genomic_DNA"/>
</dbReference>
<protein>
    <submittedName>
        <fullName evidence="2">Uncharacterized protein</fullName>
    </submittedName>
</protein>
<feature type="region of interest" description="Disordered" evidence="1">
    <location>
        <begin position="1"/>
        <end position="33"/>
    </location>
</feature>
<organism evidence="2 3">
    <name type="scientific">Amanita thiersii Skay4041</name>
    <dbReference type="NCBI Taxonomy" id="703135"/>
    <lineage>
        <taxon>Eukaryota</taxon>
        <taxon>Fungi</taxon>
        <taxon>Dikarya</taxon>
        <taxon>Basidiomycota</taxon>
        <taxon>Agaricomycotina</taxon>
        <taxon>Agaricomycetes</taxon>
        <taxon>Agaricomycetidae</taxon>
        <taxon>Agaricales</taxon>
        <taxon>Pluteineae</taxon>
        <taxon>Amanitaceae</taxon>
        <taxon>Amanita</taxon>
    </lineage>
</organism>
<dbReference type="PANTHER" id="PTHR33099:SF13">
    <property type="entry name" value="F-BOX DOMAIN-CONTAINING PROTEIN-RELATED"/>
    <property type="match status" value="1"/>
</dbReference>
<sequence length="945" mass="106962">MDSETGLHDPREGEVENDPPLYRESDSDSDEEEVDLIQDFKDVIKRRYEISSRFAANFTSQDAPSPWLMIEGIGLVGLPLSERDAALVKARAIELFYTDIEQRAGKLEGVVGVWEIRARHIKFDNPHWESFVGSLIEEKLNADLGVPSQSLSCSLVKLVLCDAASQWVADLFTIHVLTKDRIPDYRSCSLDCDGDADGEVVNLLIFLPSRHTGGGIAISYMAETRTYDPSSFSGTTALAWCNVANLEVKPLTSGHRLALCYKVKHTVQCIPKLLPFVIKDVEDELQQIFVKWYNRGYDGTPLSHMVVLLQERYSNVDLDSGLVCLRNDDAYLVSLLHNIGRIFGYLVCFAAYELRLTGFTNFESQSPSLSQVTSIKSVINYMVDSEGNNLIPGTTLSVDSYDLISRHPLMNEHPGHVEFLSNSTDEWDNIPRPDSEHCYARNALVIFHQDDKDDVLFSAFGPTYILTRLAQFGLVDSPTAEERKIANLLLSGTSIITGVHQEAMLALASHAIRRSDLELWKKIMEHNGITIESIGTDTLLHGLEVFGFKSVQVVYQELLIRGGSLGLKRQFLLDVLHRASSLGDHSSLDVWIKEQTLKIIDTYDLGSLDDVSVIVTLAREGWARQLCSLGSSARRLDFGFARTLATALWLERQSIVSSLTQRPRCDAPNGDEEDRSQSCYAEVDTLIDILVECSIRESRYMLLTYPFSIVRGDNYIQRMVQLIELCSLTQRNNHCERVLSLAFNEEWKNQDIKRFRLILVTRLRDFIPRLKGNACWEPFSRFMQRLIGDYLTTVLGTKTRNPHVKKNYVFLCSCQFCKEVEEFMLQVYVPRHIFKAPPKALKHIRQTCGYILDDNCQLESTYSAGTIISILATKKPKVLKAARWEDRYKDAKQFLAGIGTDEEIRVLMGDKYDVMLRALEGEEQAAFWKELPPESSEDLLTDSCE</sequence>
<evidence type="ECO:0000313" key="3">
    <source>
        <dbReference type="Proteomes" id="UP000242287"/>
    </source>
</evidence>
<proteinExistence type="predicted"/>
<gene>
    <name evidence="2" type="ORF">AMATHDRAFT_48707</name>
</gene>
<dbReference type="Proteomes" id="UP000242287">
    <property type="component" value="Unassembled WGS sequence"/>
</dbReference>
<name>A0A2A9NNZ3_9AGAR</name>
<dbReference type="AlphaFoldDB" id="A0A2A9NNZ3"/>
<dbReference type="PANTHER" id="PTHR33099">
    <property type="entry name" value="FE2OG DIOXYGENASE DOMAIN-CONTAINING PROTEIN"/>
    <property type="match status" value="1"/>
</dbReference>
<dbReference type="OrthoDB" id="124582at2759"/>
<evidence type="ECO:0000256" key="1">
    <source>
        <dbReference type="SAM" id="MobiDB-lite"/>
    </source>
</evidence>